<dbReference type="InterPro" id="IPR000014">
    <property type="entry name" value="PAS"/>
</dbReference>
<dbReference type="InterPro" id="IPR000700">
    <property type="entry name" value="PAS-assoc_C"/>
</dbReference>
<dbReference type="InterPro" id="IPR035965">
    <property type="entry name" value="PAS-like_dom_sf"/>
</dbReference>
<dbReference type="InterPro" id="IPR036890">
    <property type="entry name" value="HATPase_C_sf"/>
</dbReference>
<dbReference type="EMBL" id="JAFCLK010000006">
    <property type="protein sequence ID" value="MBR1135631.1"/>
    <property type="molecule type" value="Genomic_DNA"/>
</dbReference>
<dbReference type="SUPFAM" id="SSF47384">
    <property type="entry name" value="Homodimeric domain of signal transducing histidine kinase"/>
    <property type="match status" value="1"/>
</dbReference>
<gene>
    <name evidence="11" type="ORF">JQ619_07630</name>
</gene>
<dbReference type="EC" id="2.7.13.3" evidence="2"/>
<dbReference type="Gene3D" id="2.10.70.100">
    <property type="match status" value="1"/>
</dbReference>
<keyword evidence="12" id="KW-1185">Reference proteome</keyword>
<dbReference type="Pfam" id="PF00072">
    <property type="entry name" value="Response_reg"/>
    <property type="match status" value="1"/>
</dbReference>
<feature type="modified residue" description="4-aspartylphosphate" evidence="4">
    <location>
        <position position="695"/>
    </location>
</feature>
<dbReference type="SUPFAM" id="SSF55785">
    <property type="entry name" value="PYP-like sensor domain (PAS domain)"/>
    <property type="match status" value="2"/>
</dbReference>
<dbReference type="InterPro" id="IPR001789">
    <property type="entry name" value="Sig_transdc_resp-reg_receiver"/>
</dbReference>
<dbReference type="Pfam" id="PF00512">
    <property type="entry name" value="HisKA"/>
    <property type="match status" value="1"/>
</dbReference>
<dbReference type="RefSeq" id="WP_172235527.1">
    <property type="nucleotide sequence ID" value="NZ_JABFDP010000002.1"/>
</dbReference>
<dbReference type="SUPFAM" id="SSF55874">
    <property type="entry name" value="ATPase domain of HSP90 chaperone/DNA topoisomerase II/histidine kinase"/>
    <property type="match status" value="1"/>
</dbReference>
<evidence type="ECO:0000259" key="8">
    <source>
        <dbReference type="PROSITE" id="PS50110"/>
    </source>
</evidence>
<dbReference type="InterPro" id="IPR001610">
    <property type="entry name" value="PAC"/>
</dbReference>
<comment type="catalytic activity">
    <reaction evidence="1">
        <text>ATP + protein L-histidine = ADP + protein N-phospho-L-histidine.</text>
        <dbReference type="EC" id="2.7.13.3"/>
    </reaction>
</comment>
<feature type="coiled-coil region" evidence="5">
    <location>
        <begin position="354"/>
        <end position="395"/>
    </location>
</feature>
<dbReference type="CDD" id="cd16922">
    <property type="entry name" value="HATPase_EvgS-ArcB-TorS-like"/>
    <property type="match status" value="1"/>
</dbReference>
<dbReference type="InterPro" id="IPR003661">
    <property type="entry name" value="HisK_dim/P_dom"/>
</dbReference>
<feature type="domain" description="PAS" evidence="9">
    <location>
        <begin position="121"/>
        <end position="176"/>
    </location>
</feature>
<evidence type="ECO:0000259" key="9">
    <source>
        <dbReference type="PROSITE" id="PS50112"/>
    </source>
</evidence>
<evidence type="ECO:0000256" key="4">
    <source>
        <dbReference type="PROSITE-ProRule" id="PRU00169"/>
    </source>
</evidence>
<name>A0ABS5G4P3_9BRAD</name>
<feature type="domain" description="PAC" evidence="10">
    <location>
        <begin position="179"/>
        <end position="231"/>
    </location>
</feature>
<comment type="caution">
    <text evidence="11">The sequence shown here is derived from an EMBL/GenBank/DDBJ whole genome shotgun (WGS) entry which is preliminary data.</text>
</comment>
<dbReference type="InterPro" id="IPR003594">
    <property type="entry name" value="HATPase_dom"/>
</dbReference>
<dbReference type="PROSITE" id="PS50109">
    <property type="entry name" value="HIS_KIN"/>
    <property type="match status" value="1"/>
</dbReference>
<dbReference type="SMART" id="SM00388">
    <property type="entry name" value="HisKA"/>
    <property type="match status" value="1"/>
</dbReference>
<dbReference type="CDD" id="cd00130">
    <property type="entry name" value="PAS"/>
    <property type="match status" value="1"/>
</dbReference>
<protein>
    <recommendedName>
        <fullName evidence="2">histidine kinase</fullName>
        <ecNumber evidence="2">2.7.13.3</ecNumber>
    </recommendedName>
</protein>
<evidence type="ECO:0000256" key="5">
    <source>
        <dbReference type="SAM" id="Coils"/>
    </source>
</evidence>
<feature type="domain" description="Response regulatory" evidence="8">
    <location>
        <begin position="646"/>
        <end position="763"/>
    </location>
</feature>
<evidence type="ECO:0000313" key="11">
    <source>
        <dbReference type="EMBL" id="MBR1135631.1"/>
    </source>
</evidence>
<keyword evidence="6" id="KW-0472">Membrane</keyword>
<dbReference type="CDD" id="cd17546">
    <property type="entry name" value="REC_hyHK_CKI1_RcsC-like"/>
    <property type="match status" value="1"/>
</dbReference>
<dbReference type="CDD" id="cd00082">
    <property type="entry name" value="HisKA"/>
    <property type="match status" value="1"/>
</dbReference>
<dbReference type="Proteomes" id="UP001314635">
    <property type="component" value="Unassembled WGS sequence"/>
</dbReference>
<evidence type="ECO:0000259" key="10">
    <source>
        <dbReference type="PROSITE" id="PS50113"/>
    </source>
</evidence>
<keyword evidence="5" id="KW-0175">Coiled coil</keyword>
<dbReference type="Gene3D" id="3.30.450.20">
    <property type="entry name" value="PAS domain"/>
    <property type="match status" value="2"/>
</dbReference>
<dbReference type="Gene3D" id="3.30.565.10">
    <property type="entry name" value="Histidine kinase-like ATPase, C-terminal domain"/>
    <property type="match status" value="1"/>
</dbReference>
<dbReference type="PANTHER" id="PTHR45339:SF5">
    <property type="entry name" value="HISTIDINE KINASE"/>
    <property type="match status" value="1"/>
</dbReference>
<evidence type="ECO:0000256" key="2">
    <source>
        <dbReference type="ARBA" id="ARBA00012438"/>
    </source>
</evidence>
<feature type="transmembrane region" description="Helical" evidence="6">
    <location>
        <begin position="60"/>
        <end position="82"/>
    </location>
</feature>
<evidence type="ECO:0000259" key="7">
    <source>
        <dbReference type="PROSITE" id="PS50109"/>
    </source>
</evidence>
<dbReference type="SMART" id="SM00086">
    <property type="entry name" value="PAC"/>
    <property type="match status" value="1"/>
</dbReference>
<sequence>MTPPMPNPTGASSEALLEAMQAPPPAAGAPSFRMFLASVLAAAATVVAVELLTDLQKDRIVSLLMLAFGAVVVMIVLTSMLIRKSRHAIALANALARQNDQLAQTTRLLGDARRIGRLGHWVTDPSGEFAVWSDELFEIAGLEPVDQVAFATMLDIIHPEDVGAYVRARDRSRATGCAFIQELRFVTPNGQVRWVRIEANASDEADGVFRERFGIVQDITERKLAEINADQARLLMMDAIESLTNGFVLFDKDDRFVMSNTMFREMFPAWTVLMKPGISFTELMRRAYEHGLIRSKGDRFEEWLARKTAWHLGGSRMIEHRELNGRWIQSVDHRISDGGTVCLVTDITAFKTVQAELEQKLAYVEAIRSDLEQQTQELEARGAELRAARDAAEAANRAKSDFLAIMSHEIRTPLSGMVGMVDLLRGTSLSEEQKRYTALAKESADLLLEVINDILDFSKLEAGRLQSECIDFDVPNLVESAVSFMGEKARRRGLDLKVSLAPGLPQYLEGDPTRIRQVMLNLVGNAIKFTEQGSIEVRASHRQLDGGVVDLRIEVIDTGIGMSPEILAQIFDPFVQADTSISRKYGGSGLGLAICRQLCTIMGGSIGVDSELGRGSRFWFETKCRCGEALALPAETIVASVDRPLDILVAEDSPIIATLIQSLLVKQGFRPTMVVNGAEAIAAISDKVYDLVLMDVQMPEMDGISATKAIRQLPGPERCVPIIALTANALVGQRETYLAAGMNDYVTKPIQPPLLFAAIRRWALPQYADAPPLQAGGNGQLEMFVS</sequence>
<dbReference type="PRINTS" id="PR00344">
    <property type="entry name" value="BCTRLSENSOR"/>
</dbReference>
<dbReference type="SUPFAM" id="SSF52172">
    <property type="entry name" value="CheY-like"/>
    <property type="match status" value="1"/>
</dbReference>
<evidence type="ECO:0000256" key="1">
    <source>
        <dbReference type="ARBA" id="ARBA00000085"/>
    </source>
</evidence>
<dbReference type="InterPro" id="IPR004358">
    <property type="entry name" value="Sig_transdc_His_kin-like_C"/>
</dbReference>
<keyword evidence="3 4" id="KW-0597">Phosphoprotein</keyword>
<dbReference type="SMART" id="SM00387">
    <property type="entry name" value="HATPase_c"/>
    <property type="match status" value="1"/>
</dbReference>
<dbReference type="PROSITE" id="PS50110">
    <property type="entry name" value="RESPONSE_REGULATORY"/>
    <property type="match status" value="1"/>
</dbReference>
<dbReference type="Pfam" id="PF02518">
    <property type="entry name" value="HATPase_c"/>
    <property type="match status" value="1"/>
</dbReference>
<feature type="transmembrane region" description="Helical" evidence="6">
    <location>
        <begin position="34"/>
        <end position="53"/>
    </location>
</feature>
<dbReference type="SMART" id="SM00091">
    <property type="entry name" value="PAS"/>
    <property type="match status" value="2"/>
</dbReference>
<organism evidence="11 12">
    <name type="scientific">Bradyrhizobium denitrificans</name>
    <dbReference type="NCBI Taxonomy" id="2734912"/>
    <lineage>
        <taxon>Bacteria</taxon>
        <taxon>Pseudomonadati</taxon>
        <taxon>Pseudomonadota</taxon>
        <taxon>Alphaproteobacteria</taxon>
        <taxon>Hyphomicrobiales</taxon>
        <taxon>Nitrobacteraceae</taxon>
        <taxon>Bradyrhizobium</taxon>
    </lineage>
</organism>
<dbReference type="InterPro" id="IPR011006">
    <property type="entry name" value="CheY-like_superfamily"/>
</dbReference>
<evidence type="ECO:0000256" key="6">
    <source>
        <dbReference type="SAM" id="Phobius"/>
    </source>
</evidence>
<dbReference type="PROSITE" id="PS50113">
    <property type="entry name" value="PAC"/>
    <property type="match status" value="1"/>
</dbReference>
<proteinExistence type="predicted"/>
<keyword evidence="6" id="KW-1133">Transmembrane helix</keyword>
<dbReference type="InterPro" id="IPR013655">
    <property type="entry name" value="PAS_fold_3"/>
</dbReference>
<dbReference type="NCBIfam" id="TIGR00229">
    <property type="entry name" value="sensory_box"/>
    <property type="match status" value="1"/>
</dbReference>
<keyword evidence="6" id="KW-0812">Transmembrane</keyword>
<evidence type="ECO:0000256" key="3">
    <source>
        <dbReference type="ARBA" id="ARBA00022553"/>
    </source>
</evidence>
<reference evidence="12" key="1">
    <citation type="journal article" date="2021" name="ISME J.">
        <title>Evolutionary origin and ecological implication of a unique nif island in free-living Bradyrhizobium lineages.</title>
        <authorList>
            <person name="Tao J."/>
        </authorList>
    </citation>
    <scope>NUCLEOTIDE SEQUENCE [LARGE SCALE GENOMIC DNA]</scope>
    <source>
        <strain evidence="12">SZCCT0094</strain>
    </source>
</reference>
<dbReference type="Pfam" id="PF12860">
    <property type="entry name" value="PAS_7"/>
    <property type="match status" value="1"/>
</dbReference>
<dbReference type="SMART" id="SM00448">
    <property type="entry name" value="REC"/>
    <property type="match status" value="1"/>
</dbReference>
<accession>A0ABS5G4P3</accession>
<feature type="domain" description="Histidine kinase" evidence="7">
    <location>
        <begin position="405"/>
        <end position="626"/>
    </location>
</feature>
<evidence type="ECO:0000313" key="12">
    <source>
        <dbReference type="Proteomes" id="UP001314635"/>
    </source>
</evidence>
<dbReference type="InterPro" id="IPR036097">
    <property type="entry name" value="HisK_dim/P_sf"/>
</dbReference>
<dbReference type="PANTHER" id="PTHR45339">
    <property type="entry name" value="HYBRID SIGNAL TRANSDUCTION HISTIDINE KINASE J"/>
    <property type="match status" value="1"/>
</dbReference>
<dbReference type="Gene3D" id="3.40.50.2300">
    <property type="match status" value="1"/>
</dbReference>
<dbReference type="Pfam" id="PF08447">
    <property type="entry name" value="PAS_3"/>
    <property type="match status" value="1"/>
</dbReference>
<dbReference type="InterPro" id="IPR005467">
    <property type="entry name" value="His_kinase_dom"/>
</dbReference>
<dbReference type="PROSITE" id="PS50112">
    <property type="entry name" value="PAS"/>
    <property type="match status" value="1"/>
</dbReference>
<dbReference type="Gene3D" id="1.10.287.130">
    <property type="match status" value="1"/>
</dbReference>